<proteinExistence type="predicted"/>
<evidence type="ECO:0000313" key="1">
    <source>
        <dbReference type="EMBL" id="CAD8203189.1"/>
    </source>
</evidence>
<comment type="caution">
    <text evidence="1">The sequence shown here is derived from an EMBL/GenBank/DDBJ whole genome shotgun (WGS) entry which is preliminary data.</text>
</comment>
<name>A0A8S1XPM1_9CILI</name>
<organism evidence="1 2">
    <name type="scientific">Paramecium pentaurelia</name>
    <dbReference type="NCBI Taxonomy" id="43138"/>
    <lineage>
        <taxon>Eukaryota</taxon>
        <taxon>Sar</taxon>
        <taxon>Alveolata</taxon>
        <taxon>Ciliophora</taxon>
        <taxon>Intramacronucleata</taxon>
        <taxon>Oligohymenophorea</taxon>
        <taxon>Peniculida</taxon>
        <taxon>Parameciidae</taxon>
        <taxon>Paramecium</taxon>
    </lineage>
</organism>
<protein>
    <submittedName>
        <fullName evidence="1">Uncharacterized protein</fullName>
    </submittedName>
</protein>
<evidence type="ECO:0000313" key="2">
    <source>
        <dbReference type="Proteomes" id="UP000689195"/>
    </source>
</evidence>
<sequence length="369" mass="44011">MLNQSIKDLHDCDGKKKLFMKWALNSMRKFFNDNNLPYHLLSTCVSIKPGTANRRATLQSYPNQGVWKHLIYLPQNVREDLKKYLIESLKHVEHKFQQSILIEFQKRIQNDFEFSSFYKESKNTQGQILQTSIDNETNDTPQIESDEKDKSVINNIETVKQKKWSKGQDFVSESKQILIQMQLCNDQKPLIPVNQLHYHKLRTLLEKIKDLQCKMSDEMIQFQFELEKFCKQDFCSIETGLKKKIKKNNDHHEQSEINEKKQQNINISIKVENEEIDILSNFKERVKRIEPGITLFIPNLSQVDEITRNCFQQIEDNYYKDLYYREKVEQMELNPKNILQLCRQHYQAFQQKIGQQKVEAQSDRYNISF</sequence>
<dbReference type="EMBL" id="CAJJDO010000133">
    <property type="protein sequence ID" value="CAD8203189.1"/>
    <property type="molecule type" value="Genomic_DNA"/>
</dbReference>
<accession>A0A8S1XPM1</accession>
<reference evidence="1" key="1">
    <citation type="submission" date="2021-01" db="EMBL/GenBank/DDBJ databases">
        <authorList>
            <consortium name="Genoscope - CEA"/>
            <person name="William W."/>
        </authorList>
    </citation>
    <scope>NUCLEOTIDE SEQUENCE</scope>
</reference>
<dbReference type="OrthoDB" id="306107at2759"/>
<gene>
    <name evidence="1" type="ORF">PPENT_87.1.T1330073</name>
</gene>
<keyword evidence="2" id="KW-1185">Reference proteome</keyword>
<dbReference type="AlphaFoldDB" id="A0A8S1XPM1"/>
<dbReference type="Proteomes" id="UP000689195">
    <property type="component" value="Unassembled WGS sequence"/>
</dbReference>